<evidence type="ECO:0000313" key="1">
    <source>
        <dbReference type="EMBL" id="KAH8004075.1"/>
    </source>
</evidence>
<comment type="caution">
    <text evidence="1">The sequence shown here is derived from an EMBL/GenBank/DDBJ whole genome shotgun (WGS) entry which is preliminary data.</text>
</comment>
<organism evidence="1 2">
    <name type="scientific">Sphaerodactylus townsendi</name>
    <dbReference type="NCBI Taxonomy" id="933632"/>
    <lineage>
        <taxon>Eukaryota</taxon>
        <taxon>Metazoa</taxon>
        <taxon>Chordata</taxon>
        <taxon>Craniata</taxon>
        <taxon>Vertebrata</taxon>
        <taxon>Euteleostomi</taxon>
        <taxon>Lepidosauria</taxon>
        <taxon>Squamata</taxon>
        <taxon>Bifurcata</taxon>
        <taxon>Gekkota</taxon>
        <taxon>Sphaerodactylidae</taxon>
        <taxon>Sphaerodactylus</taxon>
    </lineage>
</organism>
<gene>
    <name evidence="1" type="ORF">K3G42_002917</name>
</gene>
<keyword evidence="2" id="KW-1185">Reference proteome</keyword>
<dbReference type="EMBL" id="CM037617">
    <property type="protein sequence ID" value="KAH8004075.1"/>
    <property type="molecule type" value="Genomic_DNA"/>
</dbReference>
<reference evidence="1" key="1">
    <citation type="submission" date="2021-08" db="EMBL/GenBank/DDBJ databases">
        <title>The first chromosome-level gecko genome reveals the dynamic sex chromosomes of Neotropical dwarf geckos (Sphaerodactylidae: Sphaerodactylus).</title>
        <authorList>
            <person name="Pinto B.J."/>
            <person name="Keating S.E."/>
            <person name="Gamble T."/>
        </authorList>
    </citation>
    <scope>NUCLEOTIDE SEQUENCE</scope>
    <source>
        <strain evidence="1">TG3544</strain>
    </source>
</reference>
<accession>A0ACB8FGQ6</accession>
<sequence length="195" mass="21618">MGSFCLSLEQAKDIMVPLLGRAHGKEVVGGNQGFSVEKDKDDVSEGKVEDRDRPARQEGSHADKTADKPVHSHGGCFCEIPVQEVRSTEARTNECLPANQTICSKENKNENLAFGKTFSQKSYVSSQQTQSAGDEQWNEGDGTVLNKVQNEDLEEMFRNPDEDSVRIAIFNSIKELIQRETTLLVLIVMSLSTLQ</sequence>
<proteinExistence type="predicted"/>
<name>A0ACB8FGQ6_9SAUR</name>
<evidence type="ECO:0000313" key="2">
    <source>
        <dbReference type="Proteomes" id="UP000827872"/>
    </source>
</evidence>
<dbReference type="Proteomes" id="UP000827872">
    <property type="component" value="Linkage Group LG04"/>
</dbReference>
<protein>
    <submittedName>
        <fullName evidence="1">Uncharacterized protein</fullName>
    </submittedName>
</protein>